<proteinExistence type="inferred from homology"/>
<keyword evidence="3" id="KW-0539">Nucleus</keyword>
<gene>
    <name evidence="4" type="ORF">IFM89_018695</name>
</gene>
<evidence type="ECO:0000256" key="3">
    <source>
        <dbReference type="ARBA" id="ARBA00023242"/>
    </source>
</evidence>
<dbReference type="OrthoDB" id="188186at2759"/>
<accession>A0A835IC55</accession>
<dbReference type="SUPFAM" id="SSF50249">
    <property type="entry name" value="Nucleic acid-binding proteins"/>
    <property type="match status" value="1"/>
</dbReference>
<dbReference type="GO" id="GO:0031981">
    <property type="term" value="C:nuclear lumen"/>
    <property type="evidence" value="ECO:0007669"/>
    <property type="project" value="UniProtKB-ARBA"/>
</dbReference>
<keyword evidence="5" id="KW-1185">Reference proteome</keyword>
<evidence type="ECO:0000313" key="4">
    <source>
        <dbReference type="EMBL" id="KAF9614459.1"/>
    </source>
</evidence>
<evidence type="ECO:0000313" key="5">
    <source>
        <dbReference type="Proteomes" id="UP000631114"/>
    </source>
</evidence>
<dbReference type="InterPro" id="IPR012340">
    <property type="entry name" value="NA-bd_OB-fold"/>
</dbReference>
<dbReference type="EMBL" id="JADFTS010000003">
    <property type="protein sequence ID" value="KAF9614459.1"/>
    <property type="molecule type" value="Genomic_DNA"/>
</dbReference>
<evidence type="ECO:0000256" key="1">
    <source>
        <dbReference type="ARBA" id="ARBA00004123"/>
    </source>
</evidence>
<comment type="caution">
    <text evidence="4">The sequence shown here is derived from an EMBL/GenBank/DDBJ whole genome shotgun (WGS) entry which is preliminary data.</text>
</comment>
<name>A0A835IC55_9MAGN</name>
<comment type="subcellular location">
    <subcellularLocation>
        <location evidence="1">Nucleus</location>
    </subcellularLocation>
</comment>
<comment type="similarity">
    <text evidence="2">Belongs to the replication factor A protein 3 family.</text>
</comment>
<sequence>MQRTLNTTDSNRGMDTSSPAVFVNAELLSKYVGKKVRAVVQVLRTEGGNIIGNSTDEMQLVIKGHLPPQLTTFVEVIGIAESNQSIRAEIVTNFGDTFDQPRLPVFNPWNSDQAGNCNVIRQSFVPGTNLFAPATVFRPPSSLQKHAVVST</sequence>
<protein>
    <submittedName>
        <fullName evidence="4">Uncharacterized protein</fullName>
    </submittedName>
</protein>
<dbReference type="Gene3D" id="2.40.50.140">
    <property type="entry name" value="Nucleic acid-binding proteins"/>
    <property type="match status" value="1"/>
</dbReference>
<dbReference type="GO" id="GO:0006260">
    <property type="term" value="P:DNA replication"/>
    <property type="evidence" value="ECO:0007669"/>
    <property type="project" value="InterPro"/>
</dbReference>
<organism evidence="4 5">
    <name type="scientific">Coptis chinensis</name>
    <dbReference type="NCBI Taxonomy" id="261450"/>
    <lineage>
        <taxon>Eukaryota</taxon>
        <taxon>Viridiplantae</taxon>
        <taxon>Streptophyta</taxon>
        <taxon>Embryophyta</taxon>
        <taxon>Tracheophyta</taxon>
        <taxon>Spermatophyta</taxon>
        <taxon>Magnoliopsida</taxon>
        <taxon>Ranunculales</taxon>
        <taxon>Ranunculaceae</taxon>
        <taxon>Coptidoideae</taxon>
        <taxon>Coptis</taxon>
    </lineage>
</organism>
<dbReference type="Pfam" id="PF08661">
    <property type="entry name" value="Rep_fac-A_3"/>
    <property type="match status" value="1"/>
</dbReference>
<dbReference type="InterPro" id="IPR013970">
    <property type="entry name" value="Rfa2"/>
</dbReference>
<dbReference type="PANTHER" id="PTHR47058">
    <property type="entry name" value="REPLICATION PROTEIN A 14 KDA SUBUNIT A-RELATED"/>
    <property type="match status" value="1"/>
</dbReference>
<dbReference type="GO" id="GO:0003677">
    <property type="term" value="F:DNA binding"/>
    <property type="evidence" value="ECO:0007669"/>
    <property type="project" value="InterPro"/>
</dbReference>
<dbReference type="GO" id="GO:0006310">
    <property type="term" value="P:DNA recombination"/>
    <property type="evidence" value="ECO:0007669"/>
    <property type="project" value="InterPro"/>
</dbReference>
<dbReference type="AlphaFoldDB" id="A0A835IC55"/>
<dbReference type="GO" id="GO:0006281">
    <property type="term" value="P:DNA repair"/>
    <property type="evidence" value="ECO:0007669"/>
    <property type="project" value="InterPro"/>
</dbReference>
<dbReference type="PANTHER" id="PTHR47058:SF3">
    <property type="entry name" value="REPLICATION PROTEIN A 14 KDA SUBUNIT A-RELATED"/>
    <property type="match status" value="1"/>
</dbReference>
<reference evidence="4 5" key="1">
    <citation type="submission" date="2020-10" db="EMBL/GenBank/DDBJ databases">
        <title>The Coptis chinensis genome and diversification of protoberbering-type alkaloids.</title>
        <authorList>
            <person name="Wang B."/>
            <person name="Shu S."/>
            <person name="Song C."/>
            <person name="Liu Y."/>
        </authorList>
    </citation>
    <scope>NUCLEOTIDE SEQUENCE [LARGE SCALE GENOMIC DNA]</scope>
    <source>
        <strain evidence="4">HL-2020</strain>
        <tissue evidence="4">Leaf</tissue>
    </source>
</reference>
<evidence type="ECO:0000256" key="2">
    <source>
        <dbReference type="ARBA" id="ARBA00009761"/>
    </source>
</evidence>
<dbReference type="Proteomes" id="UP000631114">
    <property type="component" value="Unassembled WGS sequence"/>
</dbReference>